<keyword evidence="2" id="KW-1133">Transmembrane helix</keyword>
<organism evidence="3 4">
    <name type="scientific">Streptomyces spiramenti</name>
    <dbReference type="NCBI Taxonomy" id="2720606"/>
    <lineage>
        <taxon>Bacteria</taxon>
        <taxon>Bacillati</taxon>
        <taxon>Actinomycetota</taxon>
        <taxon>Actinomycetes</taxon>
        <taxon>Kitasatosporales</taxon>
        <taxon>Streptomycetaceae</taxon>
        <taxon>Streptomyces</taxon>
    </lineage>
</organism>
<dbReference type="RefSeq" id="WP_167933890.1">
    <property type="nucleotide sequence ID" value="NZ_JAAVJB010000105.1"/>
</dbReference>
<feature type="transmembrane region" description="Helical" evidence="2">
    <location>
        <begin position="287"/>
        <end position="306"/>
    </location>
</feature>
<dbReference type="Proteomes" id="UP000746503">
    <property type="component" value="Unassembled WGS sequence"/>
</dbReference>
<evidence type="ECO:0000313" key="3">
    <source>
        <dbReference type="EMBL" id="NJP67364.1"/>
    </source>
</evidence>
<keyword evidence="2" id="KW-0812">Transmembrane</keyword>
<comment type="caution">
    <text evidence="3">The sequence shown here is derived from an EMBL/GenBank/DDBJ whole genome shotgun (WGS) entry which is preliminary data.</text>
</comment>
<feature type="transmembrane region" description="Helical" evidence="2">
    <location>
        <begin position="216"/>
        <end position="240"/>
    </location>
</feature>
<dbReference type="Pfam" id="PF12679">
    <property type="entry name" value="ABC2_membrane_2"/>
    <property type="match status" value="1"/>
</dbReference>
<protein>
    <submittedName>
        <fullName evidence="3">ABC transporter permease subunit</fullName>
    </submittedName>
</protein>
<accession>A0ABX1AJR7</accession>
<feature type="transmembrane region" description="Helical" evidence="2">
    <location>
        <begin position="151"/>
        <end position="175"/>
    </location>
</feature>
<evidence type="ECO:0000313" key="4">
    <source>
        <dbReference type="Proteomes" id="UP000746503"/>
    </source>
</evidence>
<reference evidence="3 4" key="1">
    <citation type="submission" date="2020-03" db="EMBL/GenBank/DDBJ databases">
        <title>Draft genome of Streptomyces sp. ventii, isolated from the Axial Seamount in the Pacific Ocean, and resequencing of the two type strains Streptomyces lonarensis strain NCL 716 and Streptomyces bohaiensis strain 11A07.</title>
        <authorList>
            <person name="Loughran R.M."/>
            <person name="Pfannmuller K.M."/>
            <person name="Wasson B.J."/>
            <person name="Deadmond M.C."/>
            <person name="Paddock B.E."/>
            <person name="Koyack M.J."/>
            <person name="Gallegos D.A."/>
            <person name="Mitchell E.A."/>
            <person name="Ushijima B."/>
            <person name="Saw J.H."/>
            <person name="Mcphail K.L."/>
            <person name="Videau P."/>
        </authorList>
    </citation>
    <scope>NUCLEOTIDE SEQUENCE [LARGE SCALE GENOMIC DNA]</scope>
    <source>
        <strain evidence="4">5675061</strain>
    </source>
</reference>
<keyword evidence="4" id="KW-1185">Reference proteome</keyword>
<feature type="transmembrane region" description="Helical" evidence="2">
    <location>
        <begin position="69"/>
        <end position="92"/>
    </location>
</feature>
<feature type="transmembrane region" description="Helical" evidence="2">
    <location>
        <begin position="187"/>
        <end position="209"/>
    </location>
</feature>
<dbReference type="EMBL" id="JAAVJB010000105">
    <property type="protein sequence ID" value="NJP67364.1"/>
    <property type="molecule type" value="Genomic_DNA"/>
</dbReference>
<gene>
    <name evidence="3" type="ORF">HCJ92_13905</name>
</gene>
<evidence type="ECO:0000256" key="1">
    <source>
        <dbReference type="SAM" id="MobiDB-lite"/>
    </source>
</evidence>
<keyword evidence="2" id="KW-0472">Membrane</keyword>
<evidence type="ECO:0000256" key="2">
    <source>
        <dbReference type="SAM" id="Phobius"/>
    </source>
</evidence>
<feature type="transmembrane region" description="Helical" evidence="2">
    <location>
        <begin position="112"/>
        <end position="130"/>
    </location>
</feature>
<feature type="region of interest" description="Disordered" evidence="1">
    <location>
        <begin position="1"/>
        <end position="21"/>
    </location>
</feature>
<proteinExistence type="predicted"/>
<name>A0ABX1AJR7_9ACTN</name>
<sequence length="314" mass="32974">MPNDQAADPAITGGAPAGGATARGDARIHNIGYRGYDGPRLGRSHARRALVEQSVRGAFGIGRSAKSKILPLLLLAIMVFPAVIMVAVSLVTNTDELPLEYTRYAVMLQPVLGLYIALAAPQMVSLDLRYRTIPLYFSRPLERTDYVAAKLTALGVAIFLFTALPLLVLYIGALLAELDAGDQTVGFLQGIAGAVVFALLHAAIALLIASLTPRRGFGVAAVIAVLTVPFFAATSLQWILHDLGNEAAVGWVGLLSPGTLMDGIQGAYLGGATDFPPGADPSAGGMGVAYLLVTFGLAALCSFLLLRRYRKEGI</sequence>